<gene>
    <name evidence="1" type="ORF">BAQU_0649</name>
</gene>
<accession>A0A261G7Z5</accession>
<dbReference type="GO" id="GO:0016757">
    <property type="term" value="F:glycosyltransferase activity"/>
    <property type="evidence" value="ECO:0007669"/>
    <property type="project" value="InterPro"/>
</dbReference>
<dbReference type="Pfam" id="PF05704">
    <property type="entry name" value="Caps_synth"/>
    <property type="match status" value="1"/>
</dbReference>
<evidence type="ECO:0000313" key="2">
    <source>
        <dbReference type="Proteomes" id="UP000216451"/>
    </source>
</evidence>
<dbReference type="RefSeq" id="WP_094692723.1">
    <property type="nucleotide sequence ID" value="NZ_JBDNSG010000024.1"/>
</dbReference>
<reference evidence="1 2" key="1">
    <citation type="journal article" date="2017" name="BMC Genomics">
        <title>Comparative genomic and phylogenomic analyses of the Bifidobacteriaceae family.</title>
        <authorList>
            <person name="Lugli G.A."/>
            <person name="Milani C."/>
            <person name="Turroni F."/>
            <person name="Duranti S."/>
            <person name="Mancabelli L."/>
            <person name="Mangifesta M."/>
            <person name="Ferrario C."/>
            <person name="Modesto M."/>
            <person name="Mattarelli P."/>
            <person name="Jiri K."/>
            <person name="van Sinderen D."/>
            <person name="Ventura M."/>
        </authorList>
    </citation>
    <scope>NUCLEOTIDE SEQUENCE [LARGE SCALE GENOMIC DNA]</scope>
    <source>
        <strain evidence="1 2">LMG 28769</strain>
    </source>
</reference>
<protein>
    <submittedName>
        <fullName evidence="1">Polysaccharide biosynthesis protein</fullName>
    </submittedName>
</protein>
<dbReference type="OrthoDB" id="9802881at2"/>
<organism evidence="1 2">
    <name type="scientific">Bifidobacterium aquikefiri</name>
    <dbReference type="NCBI Taxonomy" id="1653207"/>
    <lineage>
        <taxon>Bacteria</taxon>
        <taxon>Bacillati</taxon>
        <taxon>Actinomycetota</taxon>
        <taxon>Actinomycetes</taxon>
        <taxon>Bifidobacteriales</taxon>
        <taxon>Bifidobacteriaceae</taxon>
        <taxon>Bifidobacterium</taxon>
    </lineage>
</organism>
<dbReference type="AlphaFoldDB" id="A0A261G7Z5"/>
<name>A0A261G7Z5_9BIFI</name>
<dbReference type="InterPro" id="IPR008441">
    <property type="entry name" value="AfumC-like_glycosyl_Trfase"/>
</dbReference>
<dbReference type="Proteomes" id="UP000216451">
    <property type="component" value="Unassembled WGS sequence"/>
</dbReference>
<dbReference type="InterPro" id="IPR029044">
    <property type="entry name" value="Nucleotide-diphossugar_trans"/>
</dbReference>
<keyword evidence="2" id="KW-1185">Reference proteome</keyword>
<dbReference type="EMBL" id="MWXA01000004">
    <property type="protein sequence ID" value="OZG67557.1"/>
    <property type="molecule type" value="Genomic_DNA"/>
</dbReference>
<dbReference type="SUPFAM" id="SSF53448">
    <property type="entry name" value="Nucleotide-diphospho-sugar transferases"/>
    <property type="match status" value="1"/>
</dbReference>
<proteinExistence type="predicted"/>
<comment type="caution">
    <text evidence="1">The sequence shown here is derived from an EMBL/GenBank/DDBJ whole genome shotgun (WGS) entry which is preliminary data.</text>
</comment>
<dbReference type="Gene3D" id="3.90.550.20">
    <property type="match status" value="1"/>
</dbReference>
<evidence type="ECO:0000313" key="1">
    <source>
        <dbReference type="EMBL" id="OZG67557.1"/>
    </source>
</evidence>
<sequence>MRLTQKITNKFKQIFETSWFVYQKYGLVFALQRAMTYLPFVSDVAYYSKLRDRLFEEVCCKVPIQQSSSNHACINDGPVWLMWWQGIDDTTPYLVRRCIDSIQRNANNRTVHIISRENYKQFIQIPLPLLSKIQSGTISMTNLSDYMRFKLLYEHGGVWLDASAYLSNSLSSEIMKYDFYSASRLVDPPSGAFSKHWTFYFIAGKEGNPLFKYVIDCYEQYWKTENRLIDYFMCETFLKIAYQHFVQFREMINNVPINNVNTLALQSYMNLSSSRIPPIDNTYIHKLTYKRPYKTKLFDGSLTVYGQLINYGTINIE</sequence>
<dbReference type="GeneID" id="98295322"/>